<dbReference type="AlphaFoldDB" id="A0A9Q3EAE7"/>
<keyword evidence="3" id="KW-1185">Reference proteome</keyword>
<protein>
    <submittedName>
        <fullName evidence="2">Uncharacterized protein</fullName>
    </submittedName>
</protein>
<accession>A0A9Q3EAE7</accession>
<dbReference type="EMBL" id="AVOT02025760">
    <property type="protein sequence ID" value="MBW0517218.1"/>
    <property type="molecule type" value="Genomic_DNA"/>
</dbReference>
<sequence length="161" mass="18677">MACPEPEDLEEDTLDKVVDGKTLREIIPTLPFTFQFNRNLKPQDWNDMDQILQLHQILKDYFQCSMDNKWFYLASYWVELGASWKKIGLKEIYFRNLMVITKCWNPTRQCRLLEVRANRISENQATVQAIEEQLTQTGNTQIPSGSQGEGPISSPVTSHHS</sequence>
<evidence type="ECO:0000256" key="1">
    <source>
        <dbReference type="SAM" id="MobiDB-lite"/>
    </source>
</evidence>
<comment type="caution">
    <text evidence="2">The sequence shown here is derived from an EMBL/GenBank/DDBJ whole genome shotgun (WGS) entry which is preliminary data.</text>
</comment>
<evidence type="ECO:0000313" key="2">
    <source>
        <dbReference type="EMBL" id="MBW0517218.1"/>
    </source>
</evidence>
<proteinExistence type="predicted"/>
<organism evidence="2 3">
    <name type="scientific">Austropuccinia psidii MF-1</name>
    <dbReference type="NCBI Taxonomy" id="1389203"/>
    <lineage>
        <taxon>Eukaryota</taxon>
        <taxon>Fungi</taxon>
        <taxon>Dikarya</taxon>
        <taxon>Basidiomycota</taxon>
        <taxon>Pucciniomycotina</taxon>
        <taxon>Pucciniomycetes</taxon>
        <taxon>Pucciniales</taxon>
        <taxon>Sphaerophragmiaceae</taxon>
        <taxon>Austropuccinia</taxon>
    </lineage>
</organism>
<feature type="region of interest" description="Disordered" evidence="1">
    <location>
        <begin position="138"/>
        <end position="161"/>
    </location>
</feature>
<dbReference type="Proteomes" id="UP000765509">
    <property type="component" value="Unassembled WGS sequence"/>
</dbReference>
<name>A0A9Q3EAE7_9BASI</name>
<gene>
    <name evidence="2" type="ORF">O181_056933</name>
</gene>
<reference evidence="2" key="1">
    <citation type="submission" date="2021-03" db="EMBL/GenBank/DDBJ databases">
        <title>Draft genome sequence of rust myrtle Austropuccinia psidii MF-1, a brazilian biotype.</title>
        <authorList>
            <person name="Quecine M.C."/>
            <person name="Pachon D.M.R."/>
            <person name="Bonatelli M.L."/>
            <person name="Correr F.H."/>
            <person name="Franceschini L.M."/>
            <person name="Leite T.F."/>
            <person name="Margarido G.R.A."/>
            <person name="Almeida C.A."/>
            <person name="Ferrarezi J.A."/>
            <person name="Labate C.A."/>
        </authorList>
    </citation>
    <scope>NUCLEOTIDE SEQUENCE</scope>
    <source>
        <strain evidence="2">MF-1</strain>
    </source>
</reference>
<evidence type="ECO:0000313" key="3">
    <source>
        <dbReference type="Proteomes" id="UP000765509"/>
    </source>
</evidence>